<evidence type="ECO:0000256" key="1">
    <source>
        <dbReference type="SAM" id="Coils"/>
    </source>
</evidence>
<feature type="region of interest" description="Disordered" evidence="2">
    <location>
        <begin position="662"/>
        <end position="694"/>
    </location>
</feature>
<proteinExistence type="predicted"/>
<dbReference type="AlphaFoldDB" id="A0A2R4BRZ3"/>
<feature type="region of interest" description="Disordered" evidence="2">
    <location>
        <begin position="436"/>
        <end position="475"/>
    </location>
</feature>
<name>A0A2R4BRZ3_THAAR</name>
<protein>
    <submittedName>
        <fullName evidence="5">Mobile element protein</fullName>
    </submittedName>
</protein>
<dbReference type="InterPro" id="IPR052344">
    <property type="entry name" value="Transposase-related"/>
</dbReference>
<dbReference type="PANTHER" id="PTHR33678">
    <property type="entry name" value="BLL1576 PROTEIN"/>
    <property type="match status" value="1"/>
</dbReference>
<dbReference type="NCBIfam" id="NF033517">
    <property type="entry name" value="transpos_IS66"/>
    <property type="match status" value="1"/>
</dbReference>
<evidence type="ECO:0000259" key="4">
    <source>
        <dbReference type="Pfam" id="PF13007"/>
    </source>
</evidence>
<evidence type="ECO:0000313" key="5">
    <source>
        <dbReference type="EMBL" id="AVR90116.1"/>
    </source>
</evidence>
<evidence type="ECO:0000256" key="2">
    <source>
        <dbReference type="SAM" id="MobiDB-lite"/>
    </source>
</evidence>
<dbReference type="PANTHER" id="PTHR33678:SF1">
    <property type="entry name" value="BLL1576 PROTEIN"/>
    <property type="match status" value="1"/>
</dbReference>
<reference evidence="5 6" key="1">
    <citation type="submission" date="2018-03" db="EMBL/GenBank/DDBJ databases">
        <title>Complete genome sequence of Thauera aromatica, a model organism for studying aromatic compound degradation under denitrifying conditions.</title>
        <authorList>
            <person name="Lo H.-Y."/>
            <person name="Goris T."/>
            <person name="Boll M."/>
            <person name="Mueller J.A."/>
        </authorList>
    </citation>
    <scope>NUCLEOTIDE SEQUENCE [LARGE SCALE GENOMIC DNA]</scope>
    <source>
        <strain evidence="5 6">K172</strain>
    </source>
</reference>
<dbReference type="InterPro" id="IPR004291">
    <property type="entry name" value="Transposase_IS66_central"/>
</dbReference>
<feature type="coiled-coil region" evidence="1">
    <location>
        <begin position="34"/>
        <end position="61"/>
    </location>
</feature>
<dbReference type="EMBL" id="CP028339">
    <property type="protein sequence ID" value="AVR90116.1"/>
    <property type="molecule type" value="Genomic_DNA"/>
</dbReference>
<dbReference type="Proteomes" id="UP000241885">
    <property type="component" value="Chromosome"/>
</dbReference>
<dbReference type="KEGG" id="tak:Tharo_3235"/>
<feature type="compositionally biased region" description="Basic residues" evidence="2">
    <location>
        <begin position="436"/>
        <end position="448"/>
    </location>
</feature>
<feature type="domain" description="Transposase TnpC homeodomain" evidence="4">
    <location>
        <begin position="58"/>
        <end position="111"/>
    </location>
</feature>
<organism evidence="5 6">
    <name type="scientific">Thauera aromatica K172</name>
    <dbReference type="NCBI Taxonomy" id="44139"/>
    <lineage>
        <taxon>Bacteria</taxon>
        <taxon>Pseudomonadati</taxon>
        <taxon>Pseudomonadota</taxon>
        <taxon>Betaproteobacteria</taxon>
        <taxon>Rhodocyclales</taxon>
        <taxon>Zoogloeaceae</taxon>
        <taxon>Thauera</taxon>
    </lineage>
</organism>
<dbReference type="Pfam" id="PF03050">
    <property type="entry name" value="DDE_Tnp_IS66"/>
    <property type="match status" value="1"/>
</dbReference>
<keyword evidence="1" id="KW-0175">Coiled coil</keyword>
<evidence type="ECO:0000259" key="3">
    <source>
        <dbReference type="Pfam" id="PF03050"/>
    </source>
</evidence>
<dbReference type="Pfam" id="PF13007">
    <property type="entry name" value="LZ_Tnp_IS66"/>
    <property type="match status" value="1"/>
</dbReference>
<dbReference type="InterPro" id="IPR024463">
    <property type="entry name" value="Transposase_TnpC_homeodom"/>
</dbReference>
<gene>
    <name evidence="5" type="ORF">Tharo_3235</name>
</gene>
<keyword evidence="6" id="KW-1185">Reference proteome</keyword>
<feature type="domain" description="Transposase IS66 central" evidence="3">
    <location>
        <begin position="201"/>
        <end position="431"/>
    </location>
</feature>
<feature type="region of interest" description="Disordered" evidence="2">
    <location>
        <begin position="88"/>
        <end position="116"/>
    </location>
</feature>
<accession>A0A2R4BRZ3</accession>
<evidence type="ECO:0000313" key="6">
    <source>
        <dbReference type="Proteomes" id="UP000241885"/>
    </source>
</evidence>
<sequence>MNAGFCGKMRAMTTPVFLTVPTLAEAARWAPEQVVELAQANAATQRQLDAMRLEFQAMKHQLDWFRRQLFGQKSEKRLFEADPHQMHLGELPVPESSPPPPGKDIAAHTRRARATDYARDDEPALFFDETRVPVETIALPNPDAEGLAPDQYEVIGEKTSFRLAQRPGSYVILKYVRPVIKHRDTQVMSCPAAPVGVIEGSRADVSFVAGLITDKFCYHQPLYRQHQRLGDNGIKVSRPWLTQLTHAALSLLEPVFVAQLDSIRASRVKAMDETPIKAGRAGPGKMKGGYFWPVYGERDEICFPYHEGRGGKHIAQTLGTDPPPKGAVLLTDGYGAYERYAEKCGLTHAQCWAHSRRKFFDAQSVEPERAGQALDMIGKLYAVEKHIREAKLVGEARRAHRLAQAKPVVHQFFAWVDAQFESQGLLPSSQLPAHHRHGVCARAPRRPRGVSGRPRGADRHQSPGARPARGADGPSQLALLLDRGRRQIRGHRAKPDRHLPPARHRPLCVPGRCAPACRAAPGRRRGATHPQAVEAALRCQPVAIRSLRNLEVGKDAGQLPLTARQTHARTGLQPPGDRAVGDDASGPRQHCVLRWAGVFRCGHGGWMHASADRRRWTQTEGLARIPVDQHRAGQPQDQSERELPCIRLPKVCGALPRRFRLPLQPPIRSPGTAYAPARRRSQLRAAPAARDSDR</sequence>